<evidence type="ECO:0000256" key="1">
    <source>
        <dbReference type="ARBA" id="ARBA00005873"/>
    </source>
</evidence>
<dbReference type="GO" id="GO:0003723">
    <property type="term" value="F:RNA binding"/>
    <property type="evidence" value="ECO:0007669"/>
    <property type="project" value="InterPro"/>
</dbReference>
<organism evidence="11">
    <name type="scientific">Wenling rattails astrovirus 4</name>
    <dbReference type="NCBI Taxonomy" id="2116138"/>
    <lineage>
        <taxon>Viruses</taxon>
        <taxon>Riboviria</taxon>
        <taxon>Orthornavirae</taxon>
        <taxon>Pisuviricota</taxon>
        <taxon>Stelpaviricetes</taxon>
        <taxon>Stellavirales</taxon>
        <taxon>Astroviridae</taxon>
    </lineage>
</organism>
<evidence type="ECO:0000256" key="9">
    <source>
        <dbReference type="ARBA" id="ARBA00022953"/>
    </source>
</evidence>
<dbReference type="GO" id="GO:0006351">
    <property type="term" value="P:DNA-templated transcription"/>
    <property type="evidence" value="ECO:0007669"/>
    <property type="project" value="InterPro"/>
</dbReference>
<dbReference type="CDD" id="cd23172">
    <property type="entry name" value="ps-ssRNAv_Astroviridae_RdRp"/>
    <property type="match status" value="1"/>
</dbReference>
<evidence type="ECO:0000256" key="4">
    <source>
        <dbReference type="ARBA" id="ARBA00022484"/>
    </source>
</evidence>
<dbReference type="InterPro" id="IPR043128">
    <property type="entry name" value="Rev_trsase/Diguanyl_cyclase"/>
</dbReference>
<proteinExistence type="inferred from homology"/>
<dbReference type="InterPro" id="IPR007094">
    <property type="entry name" value="RNA-dir_pol_PSvirus"/>
</dbReference>
<dbReference type="EMBL" id="MG599897">
    <property type="protein sequence ID" value="AVM87153.1"/>
    <property type="molecule type" value="Genomic_RNA"/>
</dbReference>
<dbReference type="SUPFAM" id="SSF56672">
    <property type="entry name" value="DNA/RNA polymerases"/>
    <property type="match status" value="1"/>
</dbReference>
<comment type="subunit">
    <text evidence="2">Monomer.</text>
</comment>
<dbReference type="InterPro" id="IPR043502">
    <property type="entry name" value="DNA/RNA_pol_sf"/>
</dbReference>
<keyword evidence="9" id="KW-0693">Viral RNA replication</keyword>
<dbReference type="GO" id="GO:0075523">
    <property type="term" value="P:viral translational frameshifting"/>
    <property type="evidence" value="ECO:0007669"/>
    <property type="project" value="UniProtKB-KW"/>
</dbReference>
<dbReference type="Pfam" id="PF00680">
    <property type="entry name" value="RdRP_1"/>
    <property type="match status" value="1"/>
</dbReference>
<protein>
    <recommendedName>
        <fullName evidence="3">Non-structural polyprotein 1AB</fullName>
    </recommendedName>
</protein>
<keyword evidence="7" id="KW-0547">Nucleotide-binding</keyword>
<evidence type="ECO:0000256" key="6">
    <source>
        <dbReference type="ARBA" id="ARBA00022695"/>
    </source>
</evidence>
<keyword evidence="4" id="KW-0696">RNA-directed RNA polymerase</keyword>
<reference evidence="11" key="1">
    <citation type="journal article" date="2018" name="Nature">
        <title>The evolutionary history of vertebrate RNA viruses.</title>
        <authorList>
            <person name="Shi M."/>
            <person name="Lin X.D."/>
            <person name="Chen X."/>
            <person name="Tian J.H."/>
            <person name="Chen L.J."/>
            <person name="Li K."/>
            <person name="Wang W."/>
            <person name="Eden J.S."/>
            <person name="Shen J.J."/>
            <person name="Liu L."/>
            <person name="Holmes E.C."/>
            <person name="Zhang Y.Z."/>
        </authorList>
    </citation>
    <scope>NUCLEOTIDE SEQUENCE</scope>
    <source>
        <strain evidence="11">XYHYC192174</strain>
    </source>
</reference>
<evidence type="ECO:0000256" key="3">
    <source>
        <dbReference type="ARBA" id="ARBA00019743"/>
    </source>
</evidence>
<evidence type="ECO:0000256" key="5">
    <source>
        <dbReference type="ARBA" id="ARBA00022679"/>
    </source>
</evidence>
<feature type="domain" description="RdRp catalytic" evidence="10">
    <location>
        <begin position="202"/>
        <end position="333"/>
    </location>
</feature>
<accession>A0A2P1GMD6</accession>
<comment type="similarity">
    <text evidence="1">Belongs to the astroviridae polyprotein 1AB family.</text>
</comment>
<dbReference type="GO" id="GO:0039694">
    <property type="term" value="P:viral RNA genome replication"/>
    <property type="evidence" value="ECO:0007669"/>
    <property type="project" value="InterPro"/>
</dbReference>
<name>A0A2P1GMD6_9VIRU</name>
<evidence type="ECO:0000259" key="10">
    <source>
        <dbReference type="PROSITE" id="PS50507"/>
    </source>
</evidence>
<keyword evidence="5" id="KW-0808">Transferase</keyword>
<dbReference type="PROSITE" id="PS50507">
    <property type="entry name" value="RDRP_SSRNA_POS"/>
    <property type="match status" value="1"/>
</dbReference>
<sequence>MTLPVKATKNAPKPGISAVLGLVDETNYGPSHWTTEAYNNIFEKFNYADANDEQLLEAQEVLFHEYDYMVGRGVVSFIDVDKNADSHPGYPARYIYEKEAEMIAEMGLEEYEHFKVCFEKSDYNPLWYGFLKSETMKREKIDRQDIRLIACAPAQYTRLGATYEMKPNCALKRRTNTKQAQVGWRPIEGGFNRVIKRFDQCTWMMEMDWTRYDGTIPTKVWDAVNQYRIAAIATTPRERKIYAKYRASLSDRMTVLPTGDLVHMTKGNPSGQYSTSVDNCMCQTLLTFYETRDWIIHSTGETPTVKQVFDSHVTVSYGDDRLTGWTDHGDYAYCFPPTKDWLVNYYKTKFGMWVKPENIRIQQERVGLSFCGMTVKEGNNGYVPIFRSPKLLSALATPSREVATLEELEAKVVSLAHLTAWDDTHEARQIRQGLHTLERIDPSFKAPEREAMRMFWEDQRS</sequence>
<dbReference type="Gene3D" id="3.30.70.270">
    <property type="match status" value="1"/>
</dbReference>
<evidence type="ECO:0000256" key="2">
    <source>
        <dbReference type="ARBA" id="ARBA00011245"/>
    </source>
</evidence>
<evidence type="ECO:0000256" key="8">
    <source>
        <dbReference type="ARBA" id="ARBA00022758"/>
    </source>
</evidence>
<keyword evidence="6" id="KW-0548">Nucleotidyltransferase</keyword>
<dbReference type="GO" id="GO:0003968">
    <property type="term" value="F:RNA-directed RNA polymerase activity"/>
    <property type="evidence" value="ECO:0007669"/>
    <property type="project" value="UniProtKB-KW"/>
</dbReference>
<evidence type="ECO:0000256" key="7">
    <source>
        <dbReference type="ARBA" id="ARBA00022741"/>
    </source>
</evidence>
<dbReference type="InterPro" id="IPR001205">
    <property type="entry name" value="RNA-dir_pol_C"/>
</dbReference>
<evidence type="ECO:0000313" key="11">
    <source>
        <dbReference type="EMBL" id="AVM87153.1"/>
    </source>
</evidence>
<keyword evidence="8" id="KW-0688">Ribosomal frameshifting</keyword>
<dbReference type="GO" id="GO:0000166">
    <property type="term" value="F:nucleotide binding"/>
    <property type="evidence" value="ECO:0007669"/>
    <property type="project" value="UniProtKB-KW"/>
</dbReference>